<evidence type="ECO:0000256" key="5">
    <source>
        <dbReference type="ARBA" id="ARBA00022989"/>
    </source>
</evidence>
<feature type="compositionally biased region" description="Polar residues" evidence="8">
    <location>
        <begin position="1043"/>
        <end position="1060"/>
    </location>
</feature>
<evidence type="ECO:0000256" key="9">
    <source>
        <dbReference type="SAM" id="Phobius"/>
    </source>
</evidence>
<dbReference type="EMBL" id="CAXIEN010000043">
    <property type="protein sequence ID" value="CAL1269778.1"/>
    <property type="molecule type" value="Genomic_DNA"/>
</dbReference>
<sequence length="1252" mass="140327">MGSCVSHCSRQDVVHQQTGRVITDSQKSIEITSGSALLPKSLAGIGPDGKDLSEEDNDSRDKTVLSSVKLLVPESTEVRDQINAEIRALREQLVRSQVLFTYLLKNTSENAKSPDGKKELCTLFEGGTLGDAMFQCKSFDGQVLARLYNRSNRSSSSYTSHRSTPMHCGYTSLSCPTLPIDYPAVTKSTQTEPLSGATFFIDHTDTDRVLSAQSTNSLNKGIFSPPVTPCGTIPETFLITDICEIHREPEDHTYPRHRTNSFLSAVKEGNPKLIDAQLENEDVEMKQIQSELCKVDQKNEMSHALSDHQSSNYTSFASSSVLKSFDMESKGFPDEIKECVFPRKLSILLEEDYEDTSGNFFSVCSSQPFLNKKRKVPQSCTAKTQTDLTMPINPTTLSHKQLFSPTTKPDLPVSETCFTRCGYTVVSQSLQKRIAYSEELPKRLVLRYPPPYTKKHAKHRTYPSSGDYFHDVHSKRKPQIGRWYTACESLPSRSESSQNLTPNSQNYRLQTRHLSLEKQESFSSCDHSLYPDSRMSSATDCSGWITKSDVELNLRPEPPSYQQSLLASHRNQSSKNSKLETAPPESKPLNEKSGYTMSGVGILEKAKSESDAKSIDDRNGSNKEKLKYSQRSMRRGSGAGSPNSQLTIPRYPAFDFSEQEDVHSMFPSPSEPEANRNIKTEDFPGILKLDKTADSDAAQNTLNLKDTNQKKRNSSKSKTLMPEHMENSETESTKGSFECEAPDMPPSCEATSIPVPDIAFPSLPNTFLAKLGVHKDSPLPVEAFDEHDLESKFIALSLAFKTDRATLVKRLELHKRQRDMAEKNVENEFQSMRDHLCALNLKATSSDVRDLISKIQNHLDIAQQAAARVSGRSETYGAVQQEERVSRAFEVLVLHVDHLKRLFDKEHKELEDTRKMLTDTRGFRKDVTSDVISEDQKKYSKTFGLPVGSIKSVGRRRASVSDFHPRSFLENCKSPGFSQSWTSGVSVRKVEPKQNSLSTYPMASIVGLSSNSLSPQTTKSPTRMSTTGTTTRRCSLPSASPMAPNNLQSPETVSDESTPPVSSFLQKSFCRKKERNIWTRKLSAVTDEKEQSEEESEVPSFEIKKVENVDPPEISTEHFMLRAFLQQVEQKTNEFCDHFDNQFDGLTDLPDETDSADEICENIQTKILSYVQNSAVGKYLYSPVIQELWQQNNTSTLARYFCSTILAFVALCFLLSLILPCIGINLSLDFAKDIYDTLISFIIFCYPHQSSI</sequence>
<organism evidence="10 11">
    <name type="scientific">Larinioides sclopetarius</name>
    <dbReference type="NCBI Taxonomy" id="280406"/>
    <lineage>
        <taxon>Eukaryota</taxon>
        <taxon>Metazoa</taxon>
        <taxon>Ecdysozoa</taxon>
        <taxon>Arthropoda</taxon>
        <taxon>Chelicerata</taxon>
        <taxon>Arachnida</taxon>
        <taxon>Araneae</taxon>
        <taxon>Araneomorphae</taxon>
        <taxon>Entelegynae</taxon>
        <taxon>Araneoidea</taxon>
        <taxon>Araneidae</taxon>
        <taxon>Larinioides</taxon>
    </lineage>
</organism>
<feature type="region of interest" description="Disordered" evidence="8">
    <location>
        <begin position="699"/>
        <end position="738"/>
    </location>
</feature>
<evidence type="ECO:0000256" key="2">
    <source>
        <dbReference type="ARBA" id="ARBA00004496"/>
    </source>
</evidence>
<name>A0AAV1ZDP8_9ARAC</name>
<evidence type="ECO:0008006" key="12">
    <source>
        <dbReference type="Google" id="ProtNLM"/>
    </source>
</evidence>
<evidence type="ECO:0000256" key="1">
    <source>
        <dbReference type="ARBA" id="ARBA00004167"/>
    </source>
</evidence>
<feature type="transmembrane region" description="Helical" evidence="9">
    <location>
        <begin position="1205"/>
        <end position="1228"/>
    </location>
</feature>
<feature type="region of interest" description="Disordered" evidence="8">
    <location>
        <begin position="40"/>
        <end position="59"/>
    </location>
</feature>
<accession>A0AAV1ZDP8</accession>
<feature type="compositionally biased region" description="Low complexity" evidence="8">
    <location>
        <begin position="1017"/>
        <end position="1035"/>
    </location>
</feature>
<dbReference type="Pfam" id="PF05781">
    <property type="entry name" value="MRVI1"/>
    <property type="match status" value="1"/>
</dbReference>
<dbReference type="AlphaFoldDB" id="A0AAV1ZDP8"/>
<dbReference type="GO" id="GO:0005737">
    <property type="term" value="C:cytoplasm"/>
    <property type="evidence" value="ECO:0007669"/>
    <property type="project" value="UniProtKB-SubCell"/>
</dbReference>
<feature type="compositionally biased region" description="Basic and acidic residues" evidence="8">
    <location>
        <begin position="604"/>
        <end position="627"/>
    </location>
</feature>
<evidence type="ECO:0000256" key="3">
    <source>
        <dbReference type="ARBA" id="ARBA00022490"/>
    </source>
</evidence>
<feature type="compositionally biased region" description="Polar residues" evidence="8">
    <location>
        <begin position="560"/>
        <end position="576"/>
    </location>
</feature>
<dbReference type="PANTHER" id="PTHR15352">
    <property type="entry name" value="LYMPHOID-RESTRICTED MEMBRANE PROTEIN, JAW1"/>
    <property type="match status" value="1"/>
</dbReference>
<keyword evidence="11" id="KW-1185">Reference proteome</keyword>
<feature type="region of interest" description="Disordered" evidence="8">
    <location>
        <begin position="554"/>
        <end position="649"/>
    </location>
</feature>
<dbReference type="Proteomes" id="UP001497382">
    <property type="component" value="Unassembled WGS sequence"/>
</dbReference>
<keyword evidence="3" id="KW-0963">Cytoplasm</keyword>
<keyword evidence="6" id="KW-0175">Coiled coil</keyword>
<evidence type="ECO:0000313" key="11">
    <source>
        <dbReference type="Proteomes" id="UP001497382"/>
    </source>
</evidence>
<feature type="region of interest" description="Disordered" evidence="8">
    <location>
        <begin position="1009"/>
        <end position="1060"/>
    </location>
</feature>
<dbReference type="InterPro" id="IPR008677">
    <property type="entry name" value="MRVI1"/>
</dbReference>
<reference evidence="10 11" key="1">
    <citation type="submission" date="2024-04" db="EMBL/GenBank/DDBJ databases">
        <authorList>
            <person name="Rising A."/>
            <person name="Reimegard J."/>
            <person name="Sonavane S."/>
            <person name="Akerstrom W."/>
            <person name="Nylinder S."/>
            <person name="Hedman E."/>
            <person name="Kallberg Y."/>
        </authorList>
    </citation>
    <scope>NUCLEOTIDE SEQUENCE [LARGE SCALE GENOMIC DNA]</scope>
</reference>
<comment type="subcellular location">
    <subcellularLocation>
        <location evidence="2">Cytoplasm</location>
    </subcellularLocation>
    <subcellularLocation>
        <location evidence="1">Membrane</location>
        <topology evidence="1">Single-pass membrane protein</topology>
    </subcellularLocation>
</comment>
<gene>
    <name evidence="10" type="ORF">LARSCL_LOCUS4927</name>
</gene>
<protein>
    <recommendedName>
        <fullName evidence="12">Protein MRVI1</fullName>
    </recommendedName>
</protein>
<evidence type="ECO:0000313" key="10">
    <source>
        <dbReference type="EMBL" id="CAL1269778.1"/>
    </source>
</evidence>
<keyword evidence="7 9" id="KW-0472">Membrane</keyword>
<evidence type="ECO:0000256" key="7">
    <source>
        <dbReference type="ARBA" id="ARBA00023136"/>
    </source>
</evidence>
<comment type="caution">
    <text evidence="10">The sequence shown here is derived from an EMBL/GenBank/DDBJ whole genome shotgun (WGS) entry which is preliminary data.</text>
</comment>
<evidence type="ECO:0000256" key="8">
    <source>
        <dbReference type="SAM" id="MobiDB-lite"/>
    </source>
</evidence>
<dbReference type="PANTHER" id="PTHR15352:SF1">
    <property type="entry name" value="KASH5-LIKE COILED-COIL DOMAIN-CONTAINING PROTEIN"/>
    <property type="match status" value="1"/>
</dbReference>
<dbReference type="GO" id="GO:0016020">
    <property type="term" value="C:membrane"/>
    <property type="evidence" value="ECO:0007669"/>
    <property type="project" value="UniProtKB-SubCell"/>
</dbReference>
<evidence type="ECO:0000256" key="6">
    <source>
        <dbReference type="ARBA" id="ARBA00023054"/>
    </source>
</evidence>
<proteinExistence type="predicted"/>
<keyword evidence="4 9" id="KW-0812">Transmembrane</keyword>
<keyword evidence="5 9" id="KW-1133">Transmembrane helix</keyword>
<evidence type="ECO:0000256" key="4">
    <source>
        <dbReference type="ARBA" id="ARBA00022692"/>
    </source>
</evidence>